<dbReference type="OrthoDB" id="9807630at2"/>
<dbReference type="GO" id="GO:0005829">
    <property type="term" value="C:cytosol"/>
    <property type="evidence" value="ECO:0007669"/>
    <property type="project" value="TreeGrafter"/>
</dbReference>
<dbReference type="Proteomes" id="UP000051248">
    <property type="component" value="Unassembled WGS sequence"/>
</dbReference>
<name>A0A0R1KHQ1_9LACO</name>
<protein>
    <submittedName>
        <fullName evidence="1">HAD-superfamily hydrolase, subfamily IA, variant 1</fullName>
    </submittedName>
</protein>
<dbReference type="RefSeq" id="WP_025024489.1">
    <property type="nucleotide sequence ID" value="NZ_AZDZ01000003.1"/>
</dbReference>
<dbReference type="Pfam" id="PF13419">
    <property type="entry name" value="HAD_2"/>
    <property type="match status" value="1"/>
</dbReference>
<evidence type="ECO:0000313" key="1">
    <source>
        <dbReference type="EMBL" id="KRK80457.1"/>
    </source>
</evidence>
<dbReference type="EMBL" id="AZDZ01000003">
    <property type="protein sequence ID" value="KRK80457.1"/>
    <property type="molecule type" value="Genomic_DNA"/>
</dbReference>
<dbReference type="PATRIC" id="fig|1423775.4.peg.1919"/>
<dbReference type="Gene3D" id="1.10.150.240">
    <property type="entry name" value="Putative phosphatase, domain 2"/>
    <property type="match status" value="1"/>
</dbReference>
<gene>
    <name evidence="1" type="ORF">FD03_GL001880</name>
</gene>
<comment type="caution">
    <text evidence="1">The sequence shown here is derived from an EMBL/GenBank/DDBJ whole genome shotgun (WGS) entry which is preliminary data.</text>
</comment>
<dbReference type="NCBIfam" id="TIGR01549">
    <property type="entry name" value="HAD-SF-IA-v1"/>
    <property type="match status" value="1"/>
</dbReference>
<dbReference type="PANTHER" id="PTHR43434:SF25">
    <property type="entry name" value="PHOSPHOGLYCOLATE PHOSPHATASE"/>
    <property type="match status" value="1"/>
</dbReference>
<dbReference type="Gene3D" id="3.40.50.1000">
    <property type="entry name" value="HAD superfamily/HAD-like"/>
    <property type="match status" value="1"/>
</dbReference>
<keyword evidence="1" id="KW-0378">Hydrolase</keyword>
<dbReference type="InterPro" id="IPR050155">
    <property type="entry name" value="HAD-like_hydrolase_sf"/>
</dbReference>
<dbReference type="STRING" id="1423775.FD03_GL001880"/>
<reference evidence="1 2" key="1">
    <citation type="journal article" date="2015" name="Genome Announc.">
        <title>Expanding the biotechnology potential of lactobacilli through comparative genomics of 213 strains and associated genera.</title>
        <authorList>
            <person name="Sun Z."/>
            <person name="Harris H.M."/>
            <person name="McCann A."/>
            <person name="Guo C."/>
            <person name="Argimon S."/>
            <person name="Zhang W."/>
            <person name="Yang X."/>
            <person name="Jeffery I.B."/>
            <person name="Cooney J.C."/>
            <person name="Kagawa T.F."/>
            <person name="Liu W."/>
            <person name="Song Y."/>
            <person name="Salvetti E."/>
            <person name="Wrobel A."/>
            <person name="Rasinkangas P."/>
            <person name="Parkhill J."/>
            <person name="Rea M.C."/>
            <person name="O'Sullivan O."/>
            <person name="Ritari J."/>
            <person name="Douillard F.P."/>
            <person name="Paul Ross R."/>
            <person name="Yang R."/>
            <person name="Briner A.E."/>
            <person name="Felis G.E."/>
            <person name="de Vos W.M."/>
            <person name="Barrangou R."/>
            <person name="Klaenhammer T.R."/>
            <person name="Caufield P.W."/>
            <person name="Cui Y."/>
            <person name="Zhang H."/>
            <person name="O'Toole P.W."/>
        </authorList>
    </citation>
    <scope>NUCLEOTIDE SEQUENCE [LARGE SCALE GENOMIC DNA]</scope>
    <source>
        <strain evidence="1 2">DSM 19682</strain>
    </source>
</reference>
<dbReference type="GO" id="GO:0008967">
    <property type="term" value="F:phosphoglycolate phosphatase activity"/>
    <property type="evidence" value="ECO:0007669"/>
    <property type="project" value="TreeGrafter"/>
</dbReference>
<dbReference type="InterPro" id="IPR036412">
    <property type="entry name" value="HAD-like_sf"/>
</dbReference>
<sequence>MTSIVWDFDGTLANSYPGIVMATQKSLKENFDINISKDSIYKEALKTSVRKLASDLLNGDDDKVKTFYKSYKLHEKTFHDQIKLMPHAKIALEYCKVQGYQQFIVTHRDTSIFEVAKRLGIADYFTEMVSAEDGHVRKPDSEMLDYLINKYSLDPKDTWVVGDRKIDIDFGDSVRAKTILLSDQKVDFKVDQQIKSLQEINKVL</sequence>
<evidence type="ECO:0000313" key="2">
    <source>
        <dbReference type="Proteomes" id="UP000051248"/>
    </source>
</evidence>
<dbReference type="SFLD" id="SFLDG01129">
    <property type="entry name" value="C1.5:_HAD__Beta-PGM__Phosphata"/>
    <property type="match status" value="1"/>
</dbReference>
<dbReference type="eggNOG" id="COG0546">
    <property type="taxonomic scope" value="Bacteria"/>
</dbReference>
<organism evidence="1 2">
    <name type="scientific">Companilactobacillus nodensis DSM 19682 = JCM 14932 = NBRC 107160</name>
    <dbReference type="NCBI Taxonomy" id="1423775"/>
    <lineage>
        <taxon>Bacteria</taxon>
        <taxon>Bacillati</taxon>
        <taxon>Bacillota</taxon>
        <taxon>Bacilli</taxon>
        <taxon>Lactobacillales</taxon>
        <taxon>Lactobacillaceae</taxon>
        <taxon>Companilactobacillus</taxon>
    </lineage>
</organism>
<dbReference type="SFLD" id="SFLDS00003">
    <property type="entry name" value="Haloacid_Dehalogenase"/>
    <property type="match status" value="1"/>
</dbReference>
<dbReference type="PANTHER" id="PTHR43434">
    <property type="entry name" value="PHOSPHOGLYCOLATE PHOSPHATASE"/>
    <property type="match status" value="1"/>
</dbReference>
<dbReference type="GO" id="GO:0006281">
    <property type="term" value="P:DNA repair"/>
    <property type="evidence" value="ECO:0007669"/>
    <property type="project" value="TreeGrafter"/>
</dbReference>
<keyword evidence="2" id="KW-1185">Reference proteome</keyword>
<dbReference type="AlphaFoldDB" id="A0A0R1KHQ1"/>
<dbReference type="InterPro" id="IPR006439">
    <property type="entry name" value="HAD-SF_hydro_IA"/>
</dbReference>
<accession>A0A0R1KHQ1</accession>
<proteinExistence type="predicted"/>
<dbReference type="InterPro" id="IPR041492">
    <property type="entry name" value="HAD_2"/>
</dbReference>
<dbReference type="InterPro" id="IPR023198">
    <property type="entry name" value="PGP-like_dom2"/>
</dbReference>
<dbReference type="SUPFAM" id="SSF56784">
    <property type="entry name" value="HAD-like"/>
    <property type="match status" value="1"/>
</dbReference>
<dbReference type="InterPro" id="IPR023214">
    <property type="entry name" value="HAD_sf"/>
</dbReference>